<dbReference type="PANTHER" id="PTHR10465">
    <property type="entry name" value="TRANSMEMBRANE GTPASE FZO1"/>
    <property type="match status" value="1"/>
</dbReference>
<evidence type="ECO:0000313" key="8">
    <source>
        <dbReference type="EMBL" id="SFE36902.1"/>
    </source>
</evidence>
<dbReference type="SUPFAM" id="SSF52540">
    <property type="entry name" value="P-loop containing nucleoside triphosphate hydrolases"/>
    <property type="match status" value="2"/>
</dbReference>
<evidence type="ECO:0000256" key="4">
    <source>
        <dbReference type="ARBA" id="ARBA00023134"/>
    </source>
</evidence>
<feature type="region of interest" description="Disordered" evidence="6">
    <location>
        <begin position="701"/>
        <end position="730"/>
    </location>
</feature>
<dbReference type="InterPro" id="IPR027094">
    <property type="entry name" value="Mitofusin_fam"/>
</dbReference>
<evidence type="ECO:0000256" key="5">
    <source>
        <dbReference type="ARBA" id="ARBA00023136"/>
    </source>
</evidence>
<dbReference type="Gene3D" id="3.40.50.300">
    <property type="entry name" value="P-loop containing nucleotide triphosphate hydrolases"/>
    <property type="match status" value="2"/>
</dbReference>
<keyword evidence="2" id="KW-0547">Nucleotide-binding</keyword>
<evidence type="ECO:0000256" key="6">
    <source>
        <dbReference type="SAM" id="MobiDB-lite"/>
    </source>
</evidence>
<dbReference type="RefSeq" id="WP_177194663.1">
    <property type="nucleotide sequence ID" value="NZ_FONT01000001.1"/>
</dbReference>
<keyword evidence="3" id="KW-0378">Hydrolase</keyword>
<dbReference type="InterPro" id="IPR045063">
    <property type="entry name" value="Dynamin_N"/>
</dbReference>
<dbReference type="InterPro" id="IPR027417">
    <property type="entry name" value="P-loop_NTPase"/>
</dbReference>
<dbReference type="PANTHER" id="PTHR10465:SF0">
    <property type="entry name" value="SARCALUMENIN"/>
    <property type="match status" value="1"/>
</dbReference>
<comment type="subcellular location">
    <subcellularLocation>
        <location evidence="1">Membrane</location>
    </subcellularLocation>
</comment>
<evidence type="ECO:0000256" key="2">
    <source>
        <dbReference type="ARBA" id="ARBA00022741"/>
    </source>
</evidence>
<dbReference type="Pfam" id="PF00350">
    <property type="entry name" value="Dynamin_N"/>
    <property type="match status" value="2"/>
</dbReference>
<feature type="domain" description="Dynamin N-terminal" evidence="7">
    <location>
        <begin position="613"/>
        <end position="851"/>
    </location>
</feature>
<evidence type="ECO:0000259" key="7">
    <source>
        <dbReference type="Pfam" id="PF00350"/>
    </source>
</evidence>
<evidence type="ECO:0000313" key="9">
    <source>
        <dbReference type="Proteomes" id="UP000199516"/>
    </source>
</evidence>
<proteinExistence type="predicted"/>
<dbReference type="STRING" id="930128.SAMN05192532_101544"/>
<organism evidence="8 9">
    <name type="scientific">Alteribacillus iranensis</name>
    <dbReference type="NCBI Taxonomy" id="930128"/>
    <lineage>
        <taxon>Bacteria</taxon>
        <taxon>Bacillati</taxon>
        <taxon>Bacillota</taxon>
        <taxon>Bacilli</taxon>
        <taxon>Bacillales</taxon>
        <taxon>Bacillaceae</taxon>
        <taxon>Alteribacillus</taxon>
    </lineage>
</organism>
<accession>A0A1I1ZYX0</accession>
<dbReference type="EMBL" id="FONT01000001">
    <property type="protein sequence ID" value="SFE36902.1"/>
    <property type="molecule type" value="Genomic_DNA"/>
</dbReference>
<keyword evidence="5" id="KW-0472">Membrane</keyword>
<dbReference type="GO" id="GO:0005525">
    <property type="term" value="F:GTP binding"/>
    <property type="evidence" value="ECO:0007669"/>
    <property type="project" value="UniProtKB-KW"/>
</dbReference>
<name>A0A1I1ZYX0_9BACI</name>
<feature type="compositionally biased region" description="Basic and acidic residues" evidence="6">
    <location>
        <begin position="707"/>
        <end position="726"/>
    </location>
</feature>
<reference evidence="8 9" key="1">
    <citation type="submission" date="2016-10" db="EMBL/GenBank/DDBJ databases">
        <authorList>
            <person name="de Groot N.N."/>
        </authorList>
    </citation>
    <scope>NUCLEOTIDE SEQUENCE [LARGE SCALE GENOMIC DNA]</scope>
    <source>
        <strain evidence="8 9">DSM 23995</strain>
    </source>
</reference>
<sequence length="1214" mass="143076">MNDVKRESEIYDTPDTSARLDSLLHKIQKERRTAVFCGHFSAGKSTILNQIIGRDLLPSHPIPTSANVVHISKGDVFSATYKASNSERYQTLSLHDLSDEWFTNSENIEEIFMELPVEHFPANLEVIDTPGIDSTDHAHYLAAQSRLTEADSIYYIVDYQQVESSENFSFLQQLNDKYIYPTLIINQIDKHNNSELSFSEYKQKILDSIAKHNISLRNILYLSATNPAISKDDWNQLMHELFSQDQPSEQVRQTTALGIYREIETLALHIDHSIRPAKEEQNQILAYSNFTTLIEEIYHIQRTLEEVPHWSNFIEKDLIEAFNLIFANAKLTPYHTRNFIRDYLESRQATFRIKGLFKNKKTTKEKHRRQSVLLHSLNENIRNYIDIHLRQSIEDILRKYGINAHVFQEEIMSLQHKADTTLLQQAERRGALFSQEYVLTYSKTVVDEIRQKYKASLIQLFPLLKKHLHQVIETENSTLRTKLGRLQQLRTTWEEWNQNYKQLTSFVKEFIQRLEACKKILPSSTFSQSPASLPMPEPLYHQSEIDIRSYYTDSDSRENTNEFNSNSFSQAIEDHSNRIEHALYLLNEAPGLTNIKHSLNRRLERLQRKQYKIALFGAFSAGKSSIANALLGEKILPVAANPTTASIQYIKAPDVCYEHKTVKIIYKTSQDILQDMNDIIRPASVTLSSIEDWNALLEEKMEQDENNEQKDERNEEKESTGEKEEQQPDPFRILTEEEIHLLNQYYDNYHYSYSRLGNETITDIHHYATLASTEEEAMLMKEVTIYFDSPFTREGYLLTDTPGAGSIYRRHSEVAFKEMKEADSILFVSYYNHSFSKADREFLLQLGRTKEYFSYDKMLFLVNASDLAKSHTELNEVLDYVKTELIQFGIRNPQVYPVSGKMAINSDTNFATKDSLETSGMNGFLRNFRYFIIKTLDELIIREADQEIRQAVHLLEDKIHTAHLDRKERHHLQQQRKEELIQFHDYLETYPFELDMERIMQELEELLFYVKQRVFYRYYDEYKEIFNIARIEEADFQHQIYRYTNELINFIFHELTQEIRATIIRMEYFIQKHWSHIQSTMTSHLPHPLKEEFVTLKVEEFPEFDIHSEAPINSGDLPFLNQFKSYKEFFAGEQTKLFKEQLEEALRPYGSEFVEGYHKIMAEHYKLFLLREWEHLRSEYLNTAQYVMTANEQDLPPQQEEQMKHVLKRLKMEI</sequence>
<evidence type="ECO:0000256" key="3">
    <source>
        <dbReference type="ARBA" id="ARBA00022801"/>
    </source>
</evidence>
<gene>
    <name evidence="8" type="ORF">SAMN05192532_101544</name>
</gene>
<dbReference type="Proteomes" id="UP000199516">
    <property type="component" value="Unassembled WGS sequence"/>
</dbReference>
<keyword evidence="9" id="KW-1185">Reference proteome</keyword>
<dbReference type="GO" id="GO:0003924">
    <property type="term" value="F:GTPase activity"/>
    <property type="evidence" value="ECO:0007669"/>
    <property type="project" value="InterPro"/>
</dbReference>
<dbReference type="AlphaFoldDB" id="A0A1I1ZYX0"/>
<evidence type="ECO:0000256" key="1">
    <source>
        <dbReference type="ARBA" id="ARBA00004370"/>
    </source>
</evidence>
<dbReference type="GO" id="GO:0016020">
    <property type="term" value="C:membrane"/>
    <property type="evidence" value="ECO:0007669"/>
    <property type="project" value="UniProtKB-SubCell"/>
</dbReference>
<keyword evidence="4" id="KW-0342">GTP-binding</keyword>
<feature type="domain" description="Dynamin N-terminal" evidence="7">
    <location>
        <begin position="35"/>
        <end position="187"/>
    </location>
</feature>
<protein>
    <submittedName>
        <fullName evidence="8">Dynamin family protein</fullName>
    </submittedName>
</protein>